<sequence>TPLHGCTTKSLQHAQGVEHFEFVRLRWNLDLRVLASCPLLENLAADRVPARFIMYGQSWTCSGRLKKLRVFFELSDDPLEVMQQQEDILDRLRCLVYLD</sequence>
<protein>
    <submittedName>
        <fullName evidence="1">Uncharacterized protein</fullName>
    </submittedName>
</protein>
<feature type="non-terminal residue" evidence="1">
    <location>
        <position position="99"/>
    </location>
</feature>
<reference evidence="1" key="1">
    <citation type="journal article" date="2020" name="Fungal Divers.">
        <title>Resolving the Mortierellaceae phylogeny through synthesis of multi-gene phylogenetics and phylogenomics.</title>
        <authorList>
            <person name="Vandepol N."/>
            <person name="Liber J."/>
            <person name="Desiro A."/>
            <person name="Na H."/>
            <person name="Kennedy M."/>
            <person name="Barry K."/>
            <person name="Grigoriev I.V."/>
            <person name="Miller A.N."/>
            <person name="O'Donnell K."/>
            <person name="Stajich J.E."/>
            <person name="Bonito G."/>
        </authorList>
    </citation>
    <scope>NUCLEOTIDE SEQUENCE</scope>
    <source>
        <strain evidence="1">MES-2147</strain>
    </source>
</reference>
<accession>A0A9P6LW36</accession>
<feature type="non-terminal residue" evidence="1">
    <location>
        <position position="1"/>
    </location>
</feature>
<dbReference type="EMBL" id="JAAAHW010007911">
    <property type="protein sequence ID" value="KAF9945799.1"/>
    <property type="molecule type" value="Genomic_DNA"/>
</dbReference>
<evidence type="ECO:0000313" key="1">
    <source>
        <dbReference type="EMBL" id="KAF9945799.1"/>
    </source>
</evidence>
<comment type="caution">
    <text evidence="1">The sequence shown here is derived from an EMBL/GenBank/DDBJ whole genome shotgun (WGS) entry which is preliminary data.</text>
</comment>
<evidence type="ECO:0000313" key="2">
    <source>
        <dbReference type="Proteomes" id="UP000749646"/>
    </source>
</evidence>
<organism evidence="1 2">
    <name type="scientific">Modicella reniformis</name>
    <dbReference type="NCBI Taxonomy" id="1440133"/>
    <lineage>
        <taxon>Eukaryota</taxon>
        <taxon>Fungi</taxon>
        <taxon>Fungi incertae sedis</taxon>
        <taxon>Mucoromycota</taxon>
        <taxon>Mortierellomycotina</taxon>
        <taxon>Mortierellomycetes</taxon>
        <taxon>Mortierellales</taxon>
        <taxon>Mortierellaceae</taxon>
        <taxon>Modicella</taxon>
    </lineage>
</organism>
<dbReference type="AlphaFoldDB" id="A0A9P6LW36"/>
<name>A0A9P6LW36_9FUNG</name>
<dbReference type="Proteomes" id="UP000749646">
    <property type="component" value="Unassembled WGS sequence"/>
</dbReference>
<proteinExistence type="predicted"/>
<gene>
    <name evidence="1" type="ORF">BGZ65_010348</name>
</gene>
<keyword evidence="2" id="KW-1185">Reference proteome</keyword>